<dbReference type="PROSITE" id="PS50865">
    <property type="entry name" value="ZF_MYND_2"/>
    <property type="match status" value="1"/>
</dbReference>
<evidence type="ECO:0000256" key="2">
    <source>
        <dbReference type="ARBA" id="ARBA00022771"/>
    </source>
</evidence>
<accession>A0A8H6XUP9</accession>
<feature type="domain" description="MYND-type" evidence="5">
    <location>
        <begin position="9"/>
        <end position="47"/>
    </location>
</feature>
<evidence type="ECO:0000256" key="3">
    <source>
        <dbReference type="ARBA" id="ARBA00022833"/>
    </source>
</evidence>
<dbReference type="OrthoDB" id="9922773at2759"/>
<dbReference type="PROSITE" id="PS01360">
    <property type="entry name" value="ZF_MYND_1"/>
    <property type="match status" value="1"/>
</dbReference>
<evidence type="ECO:0000313" key="6">
    <source>
        <dbReference type="EMBL" id="KAF7346906.1"/>
    </source>
</evidence>
<dbReference type="Proteomes" id="UP000620124">
    <property type="component" value="Unassembled WGS sequence"/>
</dbReference>
<dbReference type="SUPFAM" id="SSF144232">
    <property type="entry name" value="HIT/MYND zinc finger-like"/>
    <property type="match status" value="1"/>
</dbReference>
<evidence type="ECO:0000313" key="7">
    <source>
        <dbReference type="Proteomes" id="UP000620124"/>
    </source>
</evidence>
<evidence type="ECO:0000256" key="4">
    <source>
        <dbReference type="PROSITE-ProRule" id="PRU00134"/>
    </source>
</evidence>
<keyword evidence="7" id="KW-1185">Reference proteome</keyword>
<dbReference type="Pfam" id="PF01753">
    <property type="entry name" value="zf-MYND"/>
    <property type="match status" value="1"/>
</dbReference>
<comment type="caution">
    <text evidence="6">The sequence shown here is derived from an EMBL/GenBank/DDBJ whole genome shotgun (WGS) entry which is preliminary data.</text>
</comment>
<organism evidence="6 7">
    <name type="scientific">Mycena venus</name>
    <dbReference type="NCBI Taxonomy" id="2733690"/>
    <lineage>
        <taxon>Eukaryota</taxon>
        <taxon>Fungi</taxon>
        <taxon>Dikarya</taxon>
        <taxon>Basidiomycota</taxon>
        <taxon>Agaricomycotina</taxon>
        <taxon>Agaricomycetes</taxon>
        <taxon>Agaricomycetidae</taxon>
        <taxon>Agaricales</taxon>
        <taxon>Marasmiineae</taxon>
        <taxon>Mycenaceae</taxon>
        <taxon>Mycena</taxon>
    </lineage>
</organism>
<proteinExistence type="predicted"/>
<dbReference type="InterPro" id="IPR002893">
    <property type="entry name" value="Znf_MYND"/>
</dbReference>
<sequence length="226" mass="25642">MPAKPSEMCENCGVMQKDLRRCAGCDHIRYCSKPCQKAHWKTHKPHCLQNVQCLNVVKARGPDYTVRVKPLRRWAEAFGGPIGLAAISALNIVNDPARIANHIFIIYVDFLGTAVKAPYTHDVVNAEVLSVNDFTRKVNPPDCEPFLRFHTPLPGKIRVLLRDLRFPWSHPMNFLPPPADMVRRLGLDPSWFEHLQIAVTRTGQPIRPREAVEVNLYYTGPNAEKC</sequence>
<name>A0A8H6XUP9_9AGAR</name>
<dbReference type="Gene3D" id="6.10.140.2220">
    <property type="match status" value="1"/>
</dbReference>
<dbReference type="GO" id="GO:0008270">
    <property type="term" value="F:zinc ion binding"/>
    <property type="evidence" value="ECO:0007669"/>
    <property type="project" value="UniProtKB-KW"/>
</dbReference>
<keyword evidence="1" id="KW-0479">Metal-binding</keyword>
<dbReference type="EMBL" id="JACAZI010000012">
    <property type="protein sequence ID" value="KAF7346906.1"/>
    <property type="molecule type" value="Genomic_DNA"/>
</dbReference>
<gene>
    <name evidence="6" type="ORF">MVEN_01442900</name>
</gene>
<evidence type="ECO:0000256" key="1">
    <source>
        <dbReference type="ARBA" id="ARBA00022723"/>
    </source>
</evidence>
<evidence type="ECO:0000259" key="5">
    <source>
        <dbReference type="PROSITE" id="PS50865"/>
    </source>
</evidence>
<protein>
    <submittedName>
        <fullName evidence="6">MYND-type domain-containing protein</fullName>
    </submittedName>
</protein>
<dbReference type="AlphaFoldDB" id="A0A8H6XUP9"/>
<keyword evidence="3" id="KW-0862">Zinc</keyword>
<keyword evidence="2 4" id="KW-0863">Zinc-finger</keyword>
<reference evidence="6" key="1">
    <citation type="submission" date="2020-05" db="EMBL/GenBank/DDBJ databases">
        <title>Mycena genomes resolve the evolution of fungal bioluminescence.</title>
        <authorList>
            <person name="Tsai I.J."/>
        </authorList>
    </citation>
    <scope>NUCLEOTIDE SEQUENCE</scope>
    <source>
        <strain evidence="6">CCC161011</strain>
    </source>
</reference>